<evidence type="ECO:0000256" key="1">
    <source>
        <dbReference type="ARBA" id="ARBA00004141"/>
    </source>
</evidence>
<evidence type="ECO:0000256" key="3">
    <source>
        <dbReference type="ARBA" id="ARBA00022989"/>
    </source>
</evidence>
<dbReference type="SUPFAM" id="SSF158442">
    <property type="entry name" value="DsbB-like"/>
    <property type="match status" value="1"/>
</dbReference>
<proteinExistence type="predicted"/>
<dbReference type="Pfam" id="PF02600">
    <property type="entry name" value="DsbB"/>
    <property type="match status" value="1"/>
</dbReference>
<keyword evidence="4 5" id="KW-0472">Membrane</keyword>
<reference evidence="6 7" key="1">
    <citation type="submission" date="2018-08" db="EMBL/GenBank/DDBJ databases">
        <title>Erythrobacter zhengii sp.nov., a bacterium isolated from deep-sea sediment.</title>
        <authorList>
            <person name="Fang C."/>
            <person name="Wu Y.-H."/>
            <person name="Sun C."/>
            <person name="Wang H."/>
            <person name="Cheng H."/>
            <person name="Meng F.-X."/>
            <person name="Wang C.-S."/>
            <person name="Xu X.-W."/>
        </authorList>
    </citation>
    <scope>NUCLEOTIDE SEQUENCE [LARGE SCALE GENOMIC DNA]</scope>
    <source>
        <strain evidence="6 7">V18</strain>
    </source>
</reference>
<keyword evidence="2 5" id="KW-0812">Transmembrane</keyword>
<feature type="transmembrane region" description="Helical" evidence="5">
    <location>
        <begin position="117"/>
        <end position="144"/>
    </location>
</feature>
<name>A0A418NSP2_9SPHN</name>
<dbReference type="GO" id="GO:0016020">
    <property type="term" value="C:membrane"/>
    <property type="evidence" value="ECO:0007669"/>
    <property type="project" value="UniProtKB-SubCell"/>
</dbReference>
<protein>
    <submittedName>
        <fullName evidence="6">Disulfide bond formation protein B</fullName>
    </submittedName>
</protein>
<evidence type="ECO:0000256" key="2">
    <source>
        <dbReference type="ARBA" id="ARBA00022692"/>
    </source>
</evidence>
<dbReference type="AlphaFoldDB" id="A0A418NSP2"/>
<dbReference type="Gene3D" id="1.20.1550.10">
    <property type="entry name" value="DsbB-like"/>
    <property type="match status" value="1"/>
</dbReference>
<accession>A0A418NSP2</accession>
<organism evidence="6 7">
    <name type="scientific">Aurantiacibacter zhengii</name>
    <dbReference type="NCBI Taxonomy" id="2307003"/>
    <lineage>
        <taxon>Bacteria</taxon>
        <taxon>Pseudomonadati</taxon>
        <taxon>Pseudomonadota</taxon>
        <taxon>Alphaproteobacteria</taxon>
        <taxon>Sphingomonadales</taxon>
        <taxon>Erythrobacteraceae</taxon>
        <taxon>Aurantiacibacter</taxon>
    </lineage>
</organism>
<sequence length="156" mass="16727">MSTPLLPSDRLAQRLALAMPAILLAGAYISQYGFGLFPCEMCWWQRYPHFVAVALGLVSYVAPPRRAWIALAALAIAVSGAIGAFHAGVEYGWWESPLGCTASDPLSLNFVRCDEPAWTLLGISLAGYNALLSLGSAVAIWMLLLARDKTAAEKTA</sequence>
<comment type="caution">
    <text evidence="6">The sequence shown here is derived from an EMBL/GenBank/DDBJ whole genome shotgun (WGS) entry which is preliminary data.</text>
</comment>
<dbReference type="EMBL" id="QXFL01000003">
    <property type="protein sequence ID" value="RIV86589.1"/>
    <property type="molecule type" value="Genomic_DNA"/>
</dbReference>
<comment type="subcellular location">
    <subcellularLocation>
        <location evidence="1">Membrane</location>
        <topology evidence="1">Multi-pass membrane protein</topology>
    </subcellularLocation>
</comment>
<evidence type="ECO:0000313" key="6">
    <source>
        <dbReference type="EMBL" id="RIV86589.1"/>
    </source>
</evidence>
<evidence type="ECO:0000313" key="7">
    <source>
        <dbReference type="Proteomes" id="UP000286576"/>
    </source>
</evidence>
<dbReference type="GO" id="GO:0015035">
    <property type="term" value="F:protein-disulfide reductase activity"/>
    <property type="evidence" value="ECO:0007669"/>
    <property type="project" value="InterPro"/>
</dbReference>
<evidence type="ECO:0000256" key="4">
    <source>
        <dbReference type="ARBA" id="ARBA00023136"/>
    </source>
</evidence>
<dbReference type="OrthoDB" id="9808637at2"/>
<dbReference type="Proteomes" id="UP000286576">
    <property type="component" value="Unassembled WGS sequence"/>
</dbReference>
<feature type="transmembrane region" description="Helical" evidence="5">
    <location>
        <begin position="69"/>
        <end position="89"/>
    </location>
</feature>
<evidence type="ECO:0000256" key="5">
    <source>
        <dbReference type="SAM" id="Phobius"/>
    </source>
</evidence>
<feature type="transmembrane region" description="Helical" evidence="5">
    <location>
        <begin position="15"/>
        <end position="34"/>
    </location>
</feature>
<dbReference type="InterPro" id="IPR003752">
    <property type="entry name" value="DiS_bond_form_DsbB/BdbC"/>
</dbReference>
<dbReference type="InterPro" id="IPR023380">
    <property type="entry name" value="DsbB-like_sf"/>
</dbReference>
<dbReference type="GO" id="GO:0006457">
    <property type="term" value="P:protein folding"/>
    <property type="evidence" value="ECO:0007669"/>
    <property type="project" value="InterPro"/>
</dbReference>
<dbReference type="PIRSF" id="PIRSF033913">
    <property type="entry name" value="S-S_format_DsbB"/>
    <property type="match status" value="1"/>
</dbReference>
<keyword evidence="7" id="KW-1185">Reference proteome</keyword>
<dbReference type="RefSeq" id="WP_119586382.1">
    <property type="nucleotide sequence ID" value="NZ_CAWODQ010000022.1"/>
</dbReference>
<dbReference type="InterPro" id="IPR024199">
    <property type="entry name" value="Uncharacterised_DsbB"/>
</dbReference>
<keyword evidence="3 5" id="KW-1133">Transmembrane helix</keyword>
<gene>
    <name evidence="6" type="ORF">D2V07_07695</name>
</gene>